<sequence length="168" mass="17563">MPEGPGGPVHPAGTVDPAERADEVWHRALLPQPVSDLPGDVALHHALSFHGTVMRGGLLKAVEDAIEAGDGEHLDAVASAYLWLGVGEVADLVGRVRSAVEAGGTRRLAEAETLERESQQEIDAVMPDDAALEAVLLAKVVESPGAFSPGGVPRFSWADHVRDQAGES</sequence>
<dbReference type="EMBL" id="BAABIM010000005">
    <property type="protein sequence ID" value="GAA4698412.1"/>
    <property type="molecule type" value="Genomic_DNA"/>
</dbReference>
<keyword evidence="2" id="KW-1185">Reference proteome</keyword>
<gene>
    <name evidence="1" type="ORF">GCM10023226_41210</name>
</gene>
<comment type="caution">
    <text evidence="1">The sequence shown here is derived from an EMBL/GenBank/DDBJ whole genome shotgun (WGS) entry which is preliminary data.</text>
</comment>
<dbReference type="RefSeq" id="WP_345271782.1">
    <property type="nucleotide sequence ID" value="NZ_BAABIM010000005.1"/>
</dbReference>
<reference evidence="2" key="1">
    <citation type="journal article" date="2019" name="Int. J. Syst. Evol. Microbiol.">
        <title>The Global Catalogue of Microorganisms (GCM) 10K type strain sequencing project: providing services to taxonomists for standard genome sequencing and annotation.</title>
        <authorList>
            <consortium name="The Broad Institute Genomics Platform"/>
            <consortium name="The Broad Institute Genome Sequencing Center for Infectious Disease"/>
            <person name="Wu L."/>
            <person name="Ma J."/>
        </authorList>
    </citation>
    <scope>NUCLEOTIDE SEQUENCE [LARGE SCALE GENOMIC DNA]</scope>
    <source>
        <strain evidence="2">JCM 18127</strain>
    </source>
</reference>
<dbReference type="Proteomes" id="UP001500621">
    <property type="component" value="Unassembled WGS sequence"/>
</dbReference>
<proteinExistence type="predicted"/>
<evidence type="ECO:0000313" key="2">
    <source>
        <dbReference type="Proteomes" id="UP001500621"/>
    </source>
</evidence>
<organism evidence="1 2">
    <name type="scientific">Nocardioides nanhaiensis</name>
    <dbReference type="NCBI Taxonomy" id="1476871"/>
    <lineage>
        <taxon>Bacteria</taxon>
        <taxon>Bacillati</taxon>
        <taxon>Actinomycetota</taxon>
        <taxon>Actinomycetes</taxon>
        <taxon>Propionibacteriales</taxon>
        <taxon>Nocardioidaceae</taxon>
        <taxon>Nocardioides</taxon>
    </lineage>
</organism>
<accession>A0ABP8X1X8</accession>
<name>A0ABP8X1X8_9ACTN</name>
<evidence type="ECO:0000313" key="1">
    <source>
        <dbReference type="EMBL" id="GAA4698412.1"/>
    </source>
</evidence>
<protein>
    <submittedName>
        <fullName evidence="1">Uncharacterized protein</fullName>
    </submittedName>
</protein>